<sequence>MSMFAQEITEFWRRTFLSGGVLRRDDSFTVAVNPDLSDENRVMVLEATDGQTMVVLTPALADRLDLARRPDLTAPAFRRILDEASVTLHGADYVFYFPEARSSLLRDEPTGDLRQLTARDGAVFAAFEDAASEQDLEDAYVELDHWAVFGAFDQDRLVCAASMYPWEDAQIVDTGVLTLPPSRGKGHARNVVRAISRHAYEQGFEPQYRCQLDNQASVALAKASGLMLFGKWQVVSPDSAN</sequence>
<protein>
    <submittedName>
        <fullName evidence="2">Acetyltransferase</fullName>
    </submittedName>
</protein>
<dbReference type="InterPro" id="IPR016181">
    <property type="entry name" value="Acyl_CoA_acyltransferase"/>
</dbReference>
<keyword evidence="2" id="KW-0808">Transferase</keyword>
<dbReference type="Proteomes" id="UP000037425">
    <property type="component" value="Unassembled WGS sequence"/>
</dbReference>
<evidence type="ECO:0000259" key="1">
    <source>
        <dbReference type="PROSITE" id="PS51186"/>
    </source>
</evidence>
<dbReference type="InterPro" id="IPR000182">
    <property type="entry name" value="GNAT_dom"/>
</dbReference>
<evidence type="ECO:0000313" key="3">
    <source>
        <dbReference type="Proteomes" id="UP000037425"/>
    </source>
</evidence>
<proteinExistence type="predicted"/>
<name>A0A0L8C1N3_ENSAD</name>
<dbReference type="EMBL" id="LGAP01000002">
    <property type="protein sequence ID" value="KOF20821.1"/>
    <property type="molecule type" value="Genomic_DNA"/>
</dbReference>
<evidence type="ECO:0000313" key="2">
    <source>
        <dbReference type="EMBL" id="KOF20821.1"/>
    </source>
</evidence>
<dbReference type="OrthoDB" id="9797456at2"/>
<dbReference type="SUPFAM" id="SSF55729">
    <property type="entry name" value="Acyl-CoA N-acyltransferases (Nat)"/>
    <property type="match status" value="1"/>
</dbReference>
<dbReference type="Gene3D" id="3.40.630.30">
    <property type="match status" value="1"/>
</dbReference>
<dbReference type="AlphaFoldDB" id="A0A0L8C1N3"/>
<reference evidence="3" key="1">
    <citation type="submission" date="2015-07" db="EMBL/GenBank/DDBJ databases">
        <title>Whole genome sequence of an Ensifer adhaerens strain isolated from a cave pool in the Wind Cave National Park.</title>
        <authorList>
            <person name="Eng W.W.H."/>
            <person name="Gan H.M."/>
            <person name="Barton H.A."/>
            <person name="Savka M.A."/>
        </authorList>
    </citation>
    <scope>NUCLEOTIDE SEQUENCE [LARGE SCALE GENOMIC DNA]</scope>
    <source>
        <strain evidence="3">SD006</strain>
    </source>
</reference>
<comment type="caution">
    <text evidence="2">The sequence shown here is derived from an EMBL/GenBank/DDBJ whole genome shotgun (WGS) entry which is preliminary data.</text>
</comment>
<dbReference type="GO" id="GO:0016747">
    <property type="term" value="F:acyltransferase activity, transferring groups other than amino-acyl groups"/>
    <property type="evidence" value="ECO:0007669"/>
    <property type="project" value="InterPro"/>
</dbReference>
<accession>A0A0L8C1N3</accession>
<gene>
    <name evidence="2" type="ORF">AC244_05165</name>
</gene>
<dbReference type="Pfam" id="PF00583">
    <property type="entry name" value="Acetyltransf_1"/>
    <property type="match status" value="1"/>
</dbReference>
<feature type="domain" description="N-acetyltransferase" evidence="1">
    <location>
        <begin position="103"/>
        <end position="241"/>
    </location>
</feature>
<dbReference type="PATRIC" id="fig|106592.7.peg.2661"/>
<dbReference type="PROSITE" id="PS51186">
    <property type="entry name" value="GNAT"/>
    <property type="match status" value="1"/>
</dbReference>
<organism evidence="2 3">
    <name type="scientific">Ensifer adhaerens</name>
    <name type="common">Sinorhizobium morelense</name>
    <dbReference type="NCBI Taxonomy" id="106592"/>
    <lineage>
        <taxon>Bacteria</taxon>
        <taxon>Pseudomonadati</taxon>
        <taxon>Pseudomonadota</taxon>
        <taxon>Alphaproteobacteria</taxon>
        <taxon>Hyphomicrobiales</taxon>
        <taxon>Rhizobiaceae</taxon>
        <taxon>Sinorhizobium/Ensifer group</taxon>
        <taxon>Ensifer</taxon>
    </lineage>
</organism>